<proteinExistence type="predicted"/>
<comment type="caution">
    <text evidence="2">The sequence shown here is derived from an EMBL/GenBank/DDBJ whole genome shotgun (WGS) entry which is preliminary data.</text>
</comment>
<dbReference type="Proteomes" id="UP000193411">
    <property type="component" value="Unassembled WGS sequence"/>
</dbReference>
<feature type="chain" id="PRO_5013345144" evidence="1">
    <location>
        <begin position="18"/>
        <end position="415"/>
    </location>
</feature>
<evidence type="ECO:0000313" key="3">
    <source>
        <dbReference type="Proteomes" id="UP000193411"/>
    </source>
</evidence>
<keyword evidence="3" id="KW-1185">Reference proteome</keyword>
<reference evidence="2 3" key="1">
    <citation type="submission" date="2016-07" db="EMBL/GenBank/DDBJ databases">
        <title>Pervasive Adenine N6-methylation of Active Genes in Fungi.</title>
        <authorList>
            <consortium name="DOE Joint Genome Institute"/>
            <person name="Mondo S.J."/>
            <person name="Dannebaum R.O."/>
            <person name="Kuo R.C."/>
            <person name="Labutti K."/>
            <person name="Haridas S."/>
            <person name="Kuo A."/>
            <person name="Salamov A."/>
            <person name="Ahrendt S.R."/>
            <person name="Lipzen A."/>
            <person name="Sullivan W."/>
            <person name="Andreopoulos W.B."/>
            <person name="Clum A."/>
            <person name="Lindquist E."/>
            <person name="Daum C."/>
            <person name="Ramamoorthy G.K."/>
            <person name="Gryganskyi A."/>
            <person name="Culley D."/>
            <person name="Magnuson J.K."/>
            <person name="James T.Y."/>
            <person name="O'Malley M.A."/>
            <person name="Stajich J.E."/>
            <person name="Spatafora J.W."/>
            <person name="Visel A."/>
            <person name="Grigoriev I.V."/>
        </authorList>
    </citation>
    <scope>NUCLEOTIDE SEQUENCE [LARGE SCALE GENOMIC DNA]</scope>
    <source>
        <strain evidence="2 3">PL171</strain>
    </source>
</reference>
<organism evidence="2 3">
    <name type="scientific">Catenaria anguillulae PL171</name>
    <dbReference type="NCBI Taxonomy" id="765915"/>
    <lineage>
        <taxon>Eukaryota</taxon>
        <taxon>Fungi</taxon>
        <taxon>Fungi incertae sedis</taxon>
        <taxon>Blastocladiomycota</taxon>
        <taxon>Blastocladiomycetes</taxon>
        <taxon>Blastocladiales</taxon>
        <taxon>Catenariaceae</taxon>
        <taxon>Catenaria</taxon>
    </lineage>
</organism>
<evidence type="ECO:0000256" key="1">
    <source>
        <dbReference type="SAM" id="SignalP"/>
    </source>
</evidence>
<evidence type="ECO:0000313" key="2">
    <source>
        <dbReference type="EMBL" id="ORZ32943.1"/>
    </source>
</evidence>
<dbReference type="AlphaFoldDB" id="A0A1Y2HGX5"/>
<dbReference type="EMBL" id="MCFL01000040">
    <property type="protein sequence ID" value="ORZ32943.1"/>
    <property type="molecule type" value="Genomic_DNA"/>
</dbReference>
<keyword evidence="1" id="KW-0732">Signal</keyword>
<accession>A0A1Y2HGX5</accession>
<feature type="signal peptide" evidence="1">
    <location>
        <begin position="1"/>
        <end position="17"/>
    </location>
</feature>
<sequence>MPPRPLFFLLCTSSIQAQMDLQSFEAPGGRFSPEALFAPVSQLGLKPYPARTRTVISSLDTKKQSQPFAPSRNPGSLIARLRGPFRPLSHPTLVCSLPPGRLLDPRSVPKSLTRLTDPAVTTVLIRLRQCAACLVLYWLNCSRIFLSSFVELPFLPVDSCLSRSIGPTKPSFENDLSACSPVTMSPNPQVRTHKLALLMTLALLALDATRHDSHTTILAQLHCAIATASDLWPFARFKALEGNSRAMPSGGFKAVKRITGPVLWTHMDLLAFGGTQAAATCSQADVPANFKVVDPVEPHWPIGIHRSIDAAALTASSTTLTTTLDDGCDNIARASSSDPIGNAATTDARLTKNPLKDVEKASKGNVYAAGLLDELIQWLEVKHDGVPLVSTHTIVQMGWEALAARRVACAMDPVY</sequence>
<gene>
    <name evidence="2" type="ORF">BCR44DRAFT_396484</name>
</gene>
<name>A0A1Y2HGX5_9FUNG</name>
<protein>
    <submittedName>
        <fullName evidence="2">Uncharacterized protein</fullName>
    </submittedName>
</protein>